<dbReference type="OrthoDB" id="2289688at2759"/>
<dbReference type="SUPFAM" id="SSF50630">
    <property type="entry name" value="Acid proteases"/>
    <property type="match status" value="1"/>
</dbReference>
<dbReference type="Gene3D" id="2.40.70.10">
    <property type="entry name" value="Acid Proteases"/>
    <property type="match status" value="1"/>
</dbReference>
<evidence type="ECO:0000313" key="2">
    <source>
        <dbReference type="Proteomes" id="UP000054107"/>
    </source>
</evidence>
<gene>
    <name evidence="1" type="primary">PARPA_12015.1 scaffold 44813</name>
</gene>
<dbReference type="AlphaFoldDB" id="A0A0B7NGP0"/>
<sequence length="209" mass="22783">MPTPVTPLVSVPVTPPVTTTVDSPQPLVHVDIESLLNDKVFLLSLLDIAAMAPKARAILKKRLTKSHSKKKEGKQELNLIDESTSVKGTSAPRVNGAINSLPCESILNGGCTPCIISFELVKKLGLQDTLESVDRKLIIGNGSSVLVKGIVKNLNINLGNAAIIYQDAFCLDVGDRYNFIAGRNLMHELKISTDWENHTWSIRLPHQTI</sequence>
<proteinExistence type="predicted"/>
<keyword evidence="2" id="KW-1185">Reference proteome</keyword>
<reference evidence="1 2" key="1">
    <citation type="submission" date="2014-09" db="EMBL/GenBank/DDBJ databases">
        <authorList>
            <person name="Ellenberger Sabrina"/>
        </authorList>
    </citation>
    <scope>NUCLEOTIDE SEQUENCE [LARGE SCALE GENOMIC DNA]</scope>
    <source>
        <strain evidence="1 2">CBS 412.66</strain>
    </source>
</reference>
<protein>
    <recommendedName>
        <fullName evidence="3">Aspartic peptidase DDI1-type domain-containing protein</fullName>
    </recommendedName>
</protein>
<evidence type="ECO:0000313" key="1">
    <source>
        <dbReference type="EMBL" id="CEP17716.1"/>
    </source>
</evidence>
<dbReference type="STRING" id="35722.A0A0B7NGP0"/>
<accession>A0A0B7NGP0</accession>
<dbReference type="Proteomes" id="UP000054107">
    <property type="component" value="Unassembled WGS sequence"/>
</dbReference>
<evidence type="ECO:0008006" key="3">
    <source>
        <dbReference type="Google" id="ProtNLM"/>
    </source>
</evidence>
<name>A0A0B7NGP0_9FUNG</name>
<dbReference type="InterPro" id="IPR021109">
    <property type="entry name" value="Peptidase_aspartic_dom_sf"/>
</dbReference>
<organism evidence="1 2">
    <name type="scientific">Parasitella parasitica</name>
    <dbReference type="NCBI Taxonomy" id="35722"/>
    <lineage>
        <taxon>Eukaryota</taxon>
        <taxon>Fungi</taxon>
        <taxon>Fungi incertae sedis</taxon>
        <taxon>Mucoromycota</taxon>
        <taxon>Mucoromycotina</taxon>
        <taxon>Mucoromycetes</taxon>
        <taxon>Mucorales</taxon>
        <taxon>Mucorineae</taxon>
        <taxon>Mucoraceae</taxon>
        <taxon>Parasitella</taxon>
    </lineage>
</organism>
<dbReference type="EMBL" id="LN733717">
    <property type="protein sequence ID" value="CEP17716.1"/>
    <property type="molecule type" value="Genomic_DNA"/>
</dbReference>
<dbReference type="CDD" id="cd00303">
    <property type="entry name" value="retropepsin_like"/>
    <property type="match status" value="1"/>
</dbReference>